<keyword evidence="1" id="KW-0560">Oxidoreductase</keyword>
<dbReference type="OrthoDB" id="9803617at2"/>
<evidence type="ECO:0000259" key="4">
    <source>
        <dbReference type="Pfam" id="PF20169"/>
    </source>
</evidence>
<dbReference type="Pfam" id="PF20169">
    <property type="entry name" value="DUF6537"/>
    <property type="match status" value="1"/>
</dbReference>
<evidence type="ECO:0000259" key="2">
    <source>
        <dbReference type="Pfam" id="PF01558"/>
    </source>
</evidence>
<dbReference type="CDD" id="cd07034">
    <property type="entry name" value="TPP_PYR_PFOR_IOR-alpha_like"/>
    <property type="match status" value="1"/>
</dbReference>
<dbReference type="Pfam" id="PF02775">
    <property type="entry name" value="TPP_enzyme_C"/>
    <property type="match status" value="1"/>
</dbReference>
<reference evidence="5 6" key="1">
    <citation type="submission" date="2017-10" db="EMBL/GenBank/DDBJ databases">
        <title>Two draft genome sequences of Pusillimonas sp. strains isolated from a nitrate- and radionuclide-contaminated groundwater in Russia.</title>
        <authorList>
            <person name="Grouzdev D.S."/>
            <person name="Tourova T.P."/>
            <person name="Goeva M.A."/>
            <person name="Babich T.L."/>
            <person name="Sokolova D.S."/>
            <person name="Abdullin R."/>
            <person name="Poltaraus A.B."/>
            <person name="Toshchakov S.V."/>
            <person name="Nazina T.N."/>
        </authorList>
    </citation>
    <scope>NUCLEOTIDE SEQUENCE [LARGE SCALE GENOMIC DNA]</scope>
    <source>
        <strain evidence="5 6">JR1/69-2-13</strain>
    </source>
</reference>
<comment type="caution">
    <text evidence="5">The sequence shown here is derived from an EMBL/GenBank/DDBJ whole genome shotgun (WGS) entry which is preliminary data.</text>
</comment>
<dbReference type="InterPro" id="IPR011766">
    <property type="entry name" value="TPP_enzyme_TPP-bd"/>
</dbReference>
<name>A0A2N4UIF6_9BURK</name>
<dbReference type="InterPro" id="IPR046667">
    <property type="entry name" value="DUF6537"/>
</dbReference>
<dbReference type="InterPro" id="IPR002880">
    <property type="entry name" value="Pyrv_Fd/Flavodoxin_OxRdtase_N"/>
</dbReference>
<dbReference type="InterPro" id="IPR051457">
    <property type="entry name" value="2-oxoacid:Fd_oxidoreductase"/>
</dbReference>
<dbReference type="GO" id="GO:0016625">
    <property type="term" value="F:oxidoreductase activity, acting on the aldehyde or oxo group of donors, iron-sulfur protein as acceptor"/>
    <property type="evidence" value="ECO:0007669"/>
    <property type="project" value="UniProtKB-ARBA"/>
</dbReference>
<evidence type="ECO:0000256" key="1">
    <source>
        <dbReference type="ARBA" id="ARBA00023002"/>
    </source>
</evidence>
<dbReference type="InterPro" id="IPR029061">
    <property type="entry name" value="THDP-binding"/>
</dbReference>
<sequence length="1162" mass="126360">MRTPHIDTEYRLSDNLTATSGRIFLTGTQALVRMLLAQHRIDEHRGMNTAGFVTGYRGSPLAGVDLAMWRAQKLLDSKRISFLPAINEDLAATIVMGTQHAGVRDDRRVDGVFGMWYGKGPGVDRAGDALHHGNAAGASRNGGVLLIVGDDHTAASSSIPHASETSLQAWSIPIVHPASVEEYELFGLWGWALSRYSGAWVAFKAITETVESGRSFTLSPIPDFSTRDEDPHKGALEYSAREFLTPAIERRMADRLVAVKAFARHHTLDRLIDAAPGARLGIITTGKAYLDTLDALQTMTDAQPGSTPALRHYKIGLSWPIDEAGFMRFAEGLDHILVLEEKAPLIEGQIKDLLFNLAVRPRIAGKRDLENEVLIPSTGQLHPALVASALRRWLAQAAGLTGEDASRTLLPIEVAKMDAPARRPYFCSGCPHNTSTKVPEGSHALAGVGCHYMATWMDRDTGGLTQMGGEGTDWIGLSRYITMPHVFQNMGEGTYFHSGYLAIRQAVAAKADITYKILFNDAVAMTGGQPVDGSISVPQICQQMLGEGVRRVVITTDEPDKFRGVALPSGVAVRHRHELDRLQRELREIKGVTVLIHDQVCAAEKRRRRKKGAFPDPARRLFINTAVCEGCGDCGTQSNCLSLVPVETPFGRKRAIDQSSCNKDYSCVEGFCPSFVSVIGGAPRKSGNARDAMARQKIERLIPQLPAPAFHATGSNCDVLVAGIGGTGVITVGAILSMAAHLEGRAASVLDITGLAQKGGTVISHIRLSANATSPAAVRIGPQQADVAIFCDVVAGTSPEALKTLRPGRTRVVLSTYLAPTAEFTRNPQASMDPQPLIDIIRATVGASAAWQLNAHALAVQQFGDSLLSNMTMLGFAWQLGCIPLSEEAIMQALKLNGIAVQANQDAFRVGRLAAWRPDDLLPAGGSDEKAVVIHMPESLDTIVGRCTAALTDYQNAAYAKHYTDIVDTVLAAERALHPGAKPRLASKAAQSLYKLMAYKDEYEVARLFTNGEFRKALQGSFEGDFTLQFHLAPPLFARRDPLTGIPRKMTFGPATEKAFRLLAHGKRLRGSWLDIFAYTAERKMERRLMRDYRDALLTMARKLSEQNFSIALEIADLPQIVRGFGHIKAANADEYQQRMTQLLSRLDAPVIDANNIRRAHA</sequence>
<dbReference type="Pfam" id="PF01558">
    <property type="entry name" value="POR"/>
    <property type="match status" value="1"/>
</dbReference>
<dbReference type="Proteomes" id="UP000234328">
    <property type="component" value="Unassembled WGS sequence"/>
</dbReference>
<dbReference type="SUPFAM" id="SSF53323">
    <property type="entry name" value="Pyruvate-ferredoxin oxidoreductase, PFOR, domain III"/>
    <property type="match status" value="1"/>
</dbReference>
<dbReference type="SUPFAM" id="SSF52518">
    <property type="entry name" value="Thiamin diphosphate-binding fold (THDP-binding)"/>
    <property type="match status" value="2"/>
</dbReference>
<dbReference type="PANTHER" id="PTHR48084:SF3">
    <property type="entry name" value="SUBUNIT OF PYRUVATE:FLAVODOXIN OXIDOREDUCTASE"/>
    <property type="match status" value="1"/>
</dbReference>
<dbReference type="RefSeq" id="WP_102068876.1">
    <property type="nucleotide sequence ID" value="NZ_PDNV01000003.1"/>
</dbReference>
<evidence type="ECO:0000313" key="6">
    <source>
        <dbReference type="Proteomes" id="UP000234328"/>
    </source>
</evidence>
<proteinExistence type="predicted"/>
<keyword evidence="6" id="KW-1185">Reference proteome</keyword>
<organism evidence="5 6">
    <name type="scientific">Pollutimonas nitritireducens</name>
    <dbReference type="NCBI Taxonomy" id="2045209"/>
    <lineage>
        <taxon>Bacteria</taxon>
        <taxon>Pseudomonadati</taxon>
        <taxon>Pseudomonadota</taxon>
        <taxon>Betaproteobacteria</taxon>
        <taxon>Burkholderiales</taxon>
        <taxon>Alcaligenaceae</taxon>
        <taxon>Pollutimonas</taxon>
    </lineage>
</organism>
<evidence type="ECO:0000259" key="3">
    <source>
        <dbReference type="Pfam" id="PF02775"/>
    </source>
</evidence>
<dbReference type="EMBL" id="PDNV01000003">
    <property type="protein sequence ID" value="PLC54799.1"/>
    <property type="molecule type" value="Genomic_DNA"/>
</dbReference>
<dbReference type="Gene3D" id="3.40.50.970">
    <property type="match status" value="1"/>
</dbReference>
<dbReference type="GO" id="GO:0045333">
    <property type="term" value="P:cellular respiration"/>
    <property type="evidence" value="ECO:0007669"/>
    <property type="project" value="UniProtKB-ARBA"/>
</dbReference>
<feature type="domain" description="Pyruvate/ketoisovalerate oxidoreductase catalytic" evidence="2">
    <location>
        <begin position="725"/>
        <end position="912"/>
    </location>
</feature>
<dbReference type="InterPro" id="IPR002869">
    <property type="entry name" value="Pyrv_flavodox_OxRed_cen"/>
</dbReference>
<feature type="domain" description="Thiamine pyrophosphate enzyme TPP-binding" evidence="3">
    <location>
        <begin position="447"/>
        <end position="593"/>
    </location>
</feature>
<keyword evidence="5" id="KW-0670">Pyruvate</keyword>
<dbReference type="GO" id="GO:0030976">
    <property type="term" value="F:thiamine pyrophosphate binding"/>
    <property type="evidence" value="ECO:0007669"/>
    <property type="project" value="InterPro"/>
</dbReference>
<dbReference type="NCBIfam" id="NF009588">
    <property type="entry name" value="PRK13029.1"/>
    <property type="match status" value="1"/>
</dbReference>
<feature type="domain" description="DUF6537" evidence="4">
    <location>
        <begin position="941"/>
        <end position="1141"/>
    </location>
</feature>
<dbReference type="Gene3D" id="3.40.920.10">
    <property type="entry name" value="Pyruvate-ferredoxin oxidoreductase, PFOR, domain III"/>
    <property type="match status" value="1"/>
</dbReference>
<dbReference type="AlphaFoldDB" id="A0A2N4UIF6"/>
<evidence type="ECO:0000313" key="5">
    <source>
        <dbReference type="EMBL" id="PLC54799.1"/>
    </source>
</evidence>
<gene>
    <name evidence="5" type="ORF">CR155_04845</name>
</gene>
<protein>
    <submittedName>
        <fullName evidence="5">Pyruvate ferredoxin oxidoreductase</fullName>
    </submittedName>
</protein>
<dbReference type="InterPro" id="IPR019752">
    <property type="entry name" value="Pyrv/ketoisovalerate_OxRed_cat"/>
</dbReference>
<dbReference type="PANTHER" id="PTHR48084">
    <property type="entry name" value="2-OXOGLUTARATE OXIDOREDUCTASE SUBUNIT KORB-RELATED"/>
    <property type="match status" value="1"/>
</dbReference>
<accession>A0A2N4UIF6</accession>
<dbReference type="NCBIfam" id="NF009589">
    <property type="entry name" value="PRK13030.1"/>
    <property type="match status" value="1"/>
</dbReference>
<dbReference type="GO" id="GO:0044281">
    <property type="term" value="P:small molecule metabolic process"/>
    <property type="evidence" value="ECO:0007669"/>
    <property type="project" value="UniProtKB-ARBA"/>
</dbReference>